<dbReference type="GO" id="GO:0005829">
    <property type="term" value="C:cytosol"/>
    <property type="evidence" value="ECO:0007669"/>
    <property type="project" value="TreeGrafter"/>
</dbReference>
<feature type="domain" description="PIN" evidence="4">
    <location>
        <begin position="3"/>
        <end position="132"/>
    </location>
</feature>
<reference evidence="5 6" key="1">
    <citation type="submission" date="2014-08" db="EMBL/GenBank/DDBJ databases">
        <title>Fervidobacterium pennivorans DYC genome.</title>
        <authorList>
            <person name="Wushke S."/>
        </authorList>
    </citation>
    <scope>NUCLEOTIDE SEQUENCE [LARGE SCALE GENOMIC DNA]</scope>
    <source>
        <strain evidence="5 6">DYC</strain>
    </source>
</reference>
<gene>
    <name evidence="5" type="ORF">JM64_08200</name>
</gene>
<dbReference type="SUPFAM" id="SSF52540">
    <property type="entry name" value="P-loop containing nucleoside triphosphate hydrolases"/>
    <property type="match status" value="1"/>
</dbReference>
<accession>A0A172T4H0</accession>
<dbReference type="InterPro" id="IPR051451">
    <property type="entry name" value="PhoH2-like"/>
</dbReference>
<dbReference type="KEGG" id="fng:JM64_08200"/>
<evidence type="ECO:0000313" key="6">
    <source>
        <dbReference type="Proteomes" id="UP000077096"/>
    </source>
</evidence>
<dbReference type="InterPro" id="IPR003714">
    <property type="entry name" value="PhoH"/>
</dbReference>
<comment type="similarity">
    <text evidence="3">In the N-terminal section; belongs to the PINc/VapC protein family.</text>
</comment>
<dbReference type="InterPro" id="IPR002716">
    <property type="entry name" value="PIN_dom"/>
</dbReference>
<keyword evidence="2" id="KW-0067">ATP-binding</keyword>
<proteinExistence type="inferred from homology"/>
<name>A0A172T4H0_FERPE</name>
<keyword evidence="1" id="KW-0547">Nucleotide-binding</keyword>
<evidence type="ECO:0000256" key="2">
    <source>
        <dbReference type="ARBA" id="ARBA00022840"/>
    </source>
</evidence>
<dbReference type="CDD" id="cd09883">
    <property type="entry name" value="PIN_VapC_PhoHL-ATPase"/>
    <property type="match status" value="1"/>
</dbReference>
<sequence>MVKNYVLDTNVLIHDPEAIYSFEDNNVFIPLPVIEELDKLKKEQGRVGKSARTAIRVLEELRKKGNLHDGVKLESGGRIIIPVLSESDFDRHQVKFLFEKYVDNWILSYAMFLKTTRTEPTIIVSKDISLRLKALALGLQAEDYLTDKSDLSLLPVGYVSVDSLKELNVEKLYVNEYVESKEGFFRFSGQDFVQINLKSKVFGVSPRNKEQLFALDALLDDDIKLVSLIGIAGTGKTFLTLAAALQKTLVEGLYERIIVARPLIPMGGKDIGYLPGALEEKISPWMSGVMDNLEYLCRLNNVSLKEIMKKEIVELEALTYIRGRSIPNQFIIIDEAQNLTPLEVKTILTRAGEGTKVVLTGDPYQIDTPYLDESSNGLVYAASRFLGKPIAAHIFLKKGERSELASLAAELL</sequence>
<evidence type="ECO:0000259" key="4">
    <source>
        <dbReference type="SMART" id="SM00670"/>
    </source>
</evidence>
<organism evidence="5 6">
    <name type="scientific">Fervidobacterium pennivorans</name>
    <dbReference type="NCBI Taxonomy" id="93466"/>
    <lineage>
        <taxon>Bacteria</taxon>
        <taxon>Thermotogati</taxon>
        <taxon>Thermotogota</taxon>
        <taxon>Thermotogae</taxon>
        <taxon>Thermotogales</taxon>
        <taxon>Fervidobacteriaceae</taxon>
        <taxon>Fervidobacterium</taxon>
    </lineage>
</organism>
<dbReference type="InterPro" id="IPR029060">
    <property type="entry name" value="PIN-like_dom_sf"/>
</dbReference>
<dbReference type="PANTHER" id="PTHR30473:SF2">
    <property type="entry name" value="PIN DOMAIN-CONTAINING PROTEIN"/>
    <property type="match status" value="1"/>
</dbReference>
<dbReference type="SUPFAM" id="SSF88723">
    <property type="entry name" value="PIN domain-like"/>
    <property type="match status" value="1"/>
</dbReference>
<evidence type="ECO:0000313" key="5">
    <source>
        <dbReference type="EMBL" id="ANE41925.1"/>
    </source>
</evidence>
<dbReference type="OrthoDB" id="9773137at2"/>
<dbReference type="Gene3D" id="3.40.50.300">
    <property type="entry name" value="P-loop containing nucleotide triphosphate hydrolases"/>
    <property type="match status" value="1"/>
</dbReference>
<dbReference type="SMART" id="SM00670">
    <property type="entry name" value="PINc"/>
    <property type="match status" value="1"/>
</dbReference>
<dbReference type="Proteomes" id="UP000077096">
    <property type="component" value="Chromosome"/>
</dbReference>
<dbReference type="PANTHER" id="PTHR30473">
    <property type="entry name" value="PROTEIN PHOH"/>
    <property type="match status" value="1"/>
</dbReference>
<dbReference type="InterPro" id="IPR027417">
    <property type="entry name" value="P-loop_NTPase"/>
</dbReference>
<evidence type="ECO:0000256" key="3">
    <source>
        <dbReference type="ARBA" id="ARBA00046345"/>
    </source>
</evidence>
<dbReference type="Gene3D" id="3.40.50.1010">
    <property type="entry name" value="5'-nuclease"/>
    <property type="match status" value="1"/>
</dbReference>
<dbReference type="Pfam" id="PF13638">
    <property type="entry name" value="PIN_4"/>
    <property type="match status" value="1"/>
</dbReference>
<dbReference type="EMBL" id="CP011393">
    <property type="protein sequence ID" value="ANE41925.1"/>
    <property type="molecule type" value="Genomic_DNA"/>
</dbReference>
<dbReference type="AlphaFoldDB" id="A0A172T4H0"/>
<dbReference type="GO" id="GO:0005524">
    <property type="term" value="F:ATP binding"/>
    <property type="evidence" value="ECO:0007669"/>
    <property type="project" value="UniProtKB-KW"/>
</dbReference>
<dbReference type="PATRIC" id="fig|93466.3.peg.1726"/>
<dbReference type="Pfam" id="PF02562">
    <property type="entry name" value="PhoH"/>
    <property type="match status" value="1"/>
</dbReference>
<dbReference type="FunFam" id="3.40.50.300:FF:000013">
    <property type="entry name" value="PhoH family ATPase"/>
    <property type="match status" value="1"/>
</dbReference>
<evidence type="ECO:0000256" key="1">
    <source>
        <dbReference type="ARBA" id="ARBA00022741"/>
    </source>
</evidence>
<protein>
    <submittedName>
        <fullName evidence="5">PhoH family protein</fullName>
    </submittedName>
</protein>